<dbReference type="RefSeq" id="WP_071971834.1">
    <property type="nucleotide sequence ID" value="NZ_CP018076.1"/>
</dbReference>
<accession>A0A1J0WGP3</accession>
<dbReference type="EMBL" id="CP018076">
    <property type="protein sequence ID" value="APE43501.1"/>
    <property type="molecule type" value="Genomic_DNA"/>
</dbReference>
<dbReference type="Proteomes" id="UP000181897">
    <property type="component" value="Chromosome"/>
</dbReference>
<proteinExistence type="predicted"/>
<keyword evidence="2" id="KW-1185">Reference proteome</keyword>
<dbReference type="KEGG" id="suam:BOO69_08825"/>
<reference evidence="1 2" key="1">
    <citation type="submission" date="2016-11" db="EMBL/GenBank/DDBJ databases">
        <title>Complete genome sequence of Sulfitobacter sp. AM1-D1, a toxic bacteria associated with marine dinoflagellate Alexandrium minutum in East China Sea.</title>
        <authorList>
            <person name="Yang Q."/>
            <person name="Zhang X."/>
            <person name="Tian X."/>
        </authorList>
    </citation>
    <scope>NUCLEOTIDE SEQUENCE [LARGE SCALE GENOMIC DNA]</scope>
    <source>
        <strain evidence="1 2">AM1-D1</strain>
    </source>
</reference>
<evidence type="ECO:0000313" key="2">
    <source>
        <dbReference type="Proteomes" id="UP000181897"/>
    </source>
</evidence>
<name>A0A1J0WGP3_9RHOB</name>
<gene>
    <name evidence="1" type="ORF">BOO69_08825</name>
</gene>
<organism evidence="1 2">
    <name type="scientific">Sulfitobacter alexandrii</name>
    <dbReference type="NCBI Taxonomy" id="1917485"/>
    <lineage>
        <taxon>Bacteria</taxon>
        <taxon>Pseudomonadati</taxon>
        <taxon>Pseudomonadota</taxon>
        <taxon>Alphaproteobacteria</taxon>
        <taxon>Rhodobacterales</taxon>
        <taxon>Roseobacteraceae</taxon>
        <taxon>Sulfitobacter</taxon>
    </lineage>
</organism>
<protein>
    <submittedName>
        <fullName evidence="1">Uncharacterized protein</fullName>
    </submittedName>
</protein>
<dbReference type="AlphaFoldDB" id="A0A1J0WGP3"/>
<sequence length="87" mass="8841">MTLSPARLGVDIGDINTPAACNEVGHGRLAGMTDEFGSPDLVAVAGFMVDTSRRAGVLTFSAAGAGYGPVAEHIATVEEVGRRGEPV</sequence>
<dbReference type="STRING" id="1917485.BOO69_08825"/>
<evidence type="ECO:0000313" key="1">
    <source>
        <dbReference type="EMBL" id="APE43501.1"/>
    </source>
</evidence>